<dbReference type="KEGG" id="app:CAP2UW1_2008"/>
<dbReference type="AlphaFoldDB" id="C7RMT7"/>
<evidence type="ECO:0000313" key="7">
    <source>
        <dbReference type="EMBL" id="ACV35304.1"/>
    </source>
</evidence>
<dbReference type="OrthoDB" id="9793396at2"/>
<evidence type="ECO:0000256" key="2">
    <source>
        <dbReference type="ARBA" id="ARBA00011028"/>
    </source>
</evidence>
<dbReference type="PANTHER" id="PTHR42953">
    <property type="entry name" value="HIGH-AFFINITY ZINC UPTAKE SYSTEM PROTEIN ZNUA-RELATED"/>
    <property type="match status" value="1"/>
</dbReference>
<evidence type="ECO:0000256" key="4">
    <source>
        <dbReference type="ARBA" id="ARBA00022723"/>
    </source>
</evidence>
<dbReference type="SUPFAM" id="SSF53807">
    <property type="entry name" value="Helical backbone' metal receptor"/>
    <property type="match status" value="1"/>
</dbReference>
<comment type="similarity">
    <text evidence="2 6">Belongs to the bacterial solute-binding protein 9 family.</text>
</comment>
<reference evidence="7" key="2">
    <citation type="submission" date="2009-09" db="EMBL/GenBank/DDBJ databases">
        <title>Complete sequence of chromosome of Candidatus Accumulibacter phosphatis clade IIA str. UW-1.</title>
        <authorList>
            <consortium name="US DOE Joint Genome Institute"/>
            <person name="Martin H.G."/>
            <person name="Ivanova N."/>
            <person name="Kunin V."/>
            <person name="Warnecke F."/>
            <person name="Barry K."/>
            <person name="He S."/>
            <person name="Salamov A."/>
            <person name="Szeto E."/>
            <person name="Dalin E."/>
            <person name="Pangilinan J.L."/>
            <person name="Lapidus A."/>
            <person name="Lowry S."/>
            <person name="Kyrpides N.C."/>
            <person name="McMahon K.D."/>
            <person name="Hugenholtz P."/>
        </authorList>
    </citation>
    <scope>NUCLEOTIDE SEQUENCE [LARGE SCALE GENOMIC DNA]</scope>
    <source>
        <strain evidence="7">UW-1</strain>
    </source>
</reference>
<evidence type="ECO:0000256" key="6">
    <source>
        <dbReference type="RuleBase" id="RU003512"/>
    </source>
</evidence>
<dbReference type="GO" id="GO:0030001">
    <property type="term" value="P:metal ion transport"/>
    <property type="evidence" value="ECO:0007669"/>
    <property type="project" value="InterPro"/>
</dbReference>
<keyword evidence="5" id="KW-0732">Signal</keyword>
<name>C7RMT7_ACCRE</name>
<dbReference type="STRING" id="522306.CAP2UW1_2008"/>
<keyword evidence="4" id="KW-0479">Metal-binding</keyword>
<dbReference type="InterPro" id="IPR050492">
    <property type="entry name" value="Bact_metal-bind_prot9"/>
</dbReference>
<gene>
    <name evidence="7" type="ordered locus">CAP2UW1_2008</name>
</gene>
<evidence type="ECO:0000256" key="1">
    <source>
        <dbReference type="ARBA" id="ARBA00004196"/>
    </source>
</evidence>
<dbReference type="PANTHER" id="PTHR42953:SF1">
    <property type="entry name" value="METAL-BINDING PROTEIN HI_0362-RELATED"/>
    <property type="match status" value="1"/>
</dbReference>
<organism evidence="7">
    <name type="scientific">Accumulibacter regalis</name>
    <dbReference type="NCBI Taxonomy" id="522306"/>
    <lineage>
        <taxon>Bacteria</taxon>
        <taxon>Pseudomonadati</taxon>
        <taxon>Pseudomonadota</taxon>
        <taxon>Betaproteobacteria</taxon>
        <taxon>Candidatus Accumulibacter</taxon>
    </lineage>
</organism>
<dbReference type="HOGENOM" id="CLU_016838_1_1_4"/>
<protein>
    <submittedName>
        <fullName evidence="7">Periplasmic solute binding protein</fullName>
    </submittedName>
</protein>
<reference evidence="7" key="1">
    <citation type="submission" date="2009-08" db="EMBL/GenBank/DDBJ databases">
        <authorList>
            <consortium name="US DOE Joint Genome Institute"/>
            <person name="Lucas S."/>
            <person name="Copeland A."/>
            <person name="Lapidus A."/>
            <person name="Glavina del Rio T."/>
            <person name="Dalin E."/>
            <person name="Tice H."/>
            <person name="Bruce D."/>
            <person name="Barry K."/>
            <person name="Pitluck S."/>
            <person name="Lowry S."/>
            <person name="Larimer F."/>
            <person name="Land M."/>
            <person name="Hauser L."/>
            <person name="Kyrpides N."/>
            <person name="Ivanova N."/>
            <person name="McMahon K.D."/>
            <person name="Hugenholtz P."/>
        </authorList>
    </citation>
    <scope>NUCLEOTIDE SEQUENCE</scope>
    <source>
        <strain evidence="7">UW-1</strain>
    </source>
</reference>
<comment type="subcellular location">
    <subcellularLocation>
        <location evidence="1">Cell envelope</location>
    </subcellularLocation>
</comment>
<dbReference type="PRINTS" id="PR00690">
    <property type="entry name" value="ADHESNFAMILY"/>
</dbReference>
<dbReference type="PRINTS" id="PR00691">
    <property type="entry name" value="ADHESINB"/>
</dbReference>
<dbReference type="Pfam" id="PF01297">
    <property type="entry name" value="ZnuA"/>
    <property type="match status" value="1"/>
</dbReference>
<dbReference type="GO" id="GO:0030313">
    <property type="term" value="C:cell envelope"/>
    <property type="evidence" value="ECO:0007669"/>
    <property type="project" value="UniProtKB-SubCell"/>
</dbReference>
<dbReference type="InterPro" id="IPR006127">
    <property type="entry name" value="ZnuA-like"/>
</dbReference>
<dbReference type="eggNOG" id="COG0803">
    <property type="taxonomic scope" value="Bacteria"/>
</dbReference>
<dbReference type="Gene3D" id="3.40.50.1980">
    <property type="entry name" value="Nitrogenase molybdenum iron protein domain"/>
    <property type="match status" value="2"/>
</dbReference>
<keyword evidence="3 6" id="KW-0813">Transport</keyword>
<dbReference type="GO" id="GO:0046872">
    <property type="term" value="F:metal ion binding"/>
    <property type="evidence" value="ECO:0007669"/>
    <property type="project" value="UniProtKB-KW"/>
</dbReference>
<dbReference type="InterPro" id="IPR006128">
    <property type="entry name" value="Lipoprotein_PsaA-like"/>
</dbReference>
<accession>C7RMT7</accession>
<evidence type="ECO:0000256" key="5">
    <source>
        <dbReference type="ARBA" id="ARBA00022729"/>
    </source>
</evidence>
<dbReference type="CDD" id="cd01137">
    <property type="entry name" value="PsaA"/>
    <property type="match status" value="1"/>
</dbReference>
<sequence precursor="true">MSSILRLPLHRLTAIALLVLGILVSTDRTAAADVLPVVASFSILGDLTRQIGGERVEVHTLVGPGADAHVYQPTPADAKKLARARLVIVNGLGFEGWIDRLIKSSGYRGKLVVASQGINAIRLERTDVDKHGSREHAHTDDVDPHAWQDLANGRRYVDTIAAALVDVDPAGRAVYQANAARLNREIGALDSKIRSTLGALPAARRKVVTSHDAFAYFGRAYGFRFIAPVGISTDAEPSAADIAAIIRQIRKEKIRAMFIENIADPRLLERISRESGARVGGTLYSDSLATAGSPADTYLGMMRENTRTIEAALAD</sequence>
<dbReference type="GO" id="GO:0007155">
    <property type="term" value="P:cell adhesion"/>
    <property type="evidence" value="ECO:0007669"/>
    <property type="project" value="InterPro"/>
</dbReference>
<evidence type="ECO:0000256" key="3">
    <source>
        <dbReference type="ARBA" id="ARBA00022448"/>
    </source>
</evidence>
<proteinExistence type="inferred from homology"/>
<dbReference type="InterPro" id="IPR006129">
    <property type="entry name" value="AdhesinB"/>
</dbReference>
<dbReference type="EMBL" id="CP001715">
    <property type="protein sequence ID" value="ACV35304.1"/>
    <property type="molecule type" value="Genomic_DNA"/>
</dbReference>